<evidence type="ECO:0000256" key="4">
    <source>
        <dbReference type="SAM" id="Phobius"/>
    </source>
</evidence>
<dbReference type="InterPro" id="IPR003661">
    <property type="entry name" value="HisK_dim/P_dom"/>
</dbReference>
<dbReference type="Pfam" id="PF00512">
    <property type="entry name" value="HisKA"/>
    <property type="match status" value="1"/>
</dbReference>
<keyword evidence="4" id="KW-0812">Transmembrane</keyword>
<evidence type="ECO:0000256" key="3">
    <source>
        <dbReference type="ARBA" id="ARBA00022553"/>
    </source>
</evidence>
<dbReference type="GO" id="GO:0000155">
    <property type="term" value="F:phosphorelay sensor kinase activity"/>
    <property type="evidence" value="ECO:0007669"/>
    <property type="project" value="InterPro"/>
</dbReference>
<dbReference type="EC" id="2.7.13.3" evidence="2"/>
<reference evidence="6 7" key="1">
    <citation type="submission" date="2019-06" db="EMBL/GenBank/DDBJ databases">
        <title>Draft genome of Aliikangiella marina GYP-15.</title>
        <authorList>
            <person name="Wang G."/>
        </authorList>
    </citation>
    <scope>NUCLEOTIDE SEQUENCE [LARGE SCALE GENOMIC DNA]</scope>
    <source>
        <strain evidence="6 7">GYP-15</strain>
    </source>
</reference>
<dbReference type="OrthoDB" id="9792686at2"/>
<keyword evidence="4" id="KW-1133">Transmembrane helix</keyword>
<dbReference type="RefSeq" id="WP_142888371.1">
    <property type="nucleotide sequence ID" value="NZ_VIKR01000001.1"/>
</dbReference>
<dbReference type="InterPro" id="IPR005467">
    <property type="entry name" value="His_kinase_dom"/>
</dbReference>
<dbReference type="EMBL" id="VIKR01000001">
    <property type="protein sequence ID" value="TQV77011.1"/>
    <property type="molecule type" value="Genomic_DNA"/>
</dbReference>
<dbReference type="Gene3D" id="3.30.450.20">
    <property type="entry name" value="PAS domain"/>
    <property type="match status" value="1"/>
</dbReference>
<comment type="catalytic activity">
    <reaction evidence="1">
        <text>ATP + protein L-histidine = ADP + protein N-phospho-L-histidine.</text>
        <dbReference type="EC" id="2.7.13.3"/>
    </reaction>
</comment>
<organism evidence="6 7">
    <name type="scientific">Aliikangiella marina</name>
    <dbReference type="NCBI Taxonomy" id="1712262"/>
    <lineage>
        <taxon>Bacteria</taxon>
        <taxon>Pseudomonadati</taxon>
        <taxon>Pseudomonadota</taxon>
        <taxon>Gammaproteobacteria</taxon>
        <taxon>Oceanospirillales</taxon>
        <taxon>Pleioneaceae</taxon>
        <taxon>Aliikangiella</taxon>
    </lineage>
</organism>
<dbReference type="AlphaFoldDB" id="A0A545TIK4"/>
<dbReference type="Pfam" id="PF25323">
    <property type="entry name" value="6TM_PilS"/>
    <property type="match status" value="1"/>
</dbReference>
<feature type="transmembrane region" description="Helical" evidence="4">
    <location>
        <begin position="56"/>
        <end position="75"/>
    </location>
</feature>
<evidence type="ECO:0000313" key="7">
    <source>
        <dbReference type="Proteomes" id="UP000317839"/>
    </source>
</evidence>
<dbReference type="CDD" id="cd00075">
    <property type="entry name" value="HATPase"/>
    <property type="match status" value="1"/>
</dbReference>
<comment type="caution">
    <text evidence="6">The sequence shown here is derived from an EMBL/GenBank/DDBJ whole genome shotgun (WGS) entry which is preliminary data.</text>
</comment>
<dbReference type="Gene3D" id="1.10.287.130">
    <property type="match status" value="1"/>
</dbReference>
<dbReference type="PANTHER" id="PTHR43065">
    <property type="entry name" value="SENSOR HISTIDINE KINASE"/>
    <property type="match status" value="1"/>
</dbReference>
<accession>A0A545TIK4</accession>
<protein>
    <recommendedName>
        <fullName evidence="2">histidine kinase</fullName>
        <ecNumber evidence="2">2.7.13.3</ecNumber>
    </recommendedName>
</protein>
<feature type="domain" description="Histidine kinase" evidence="5">
    <location>
        <begin position="324"/>
        <end position="535"/>
    </location>
</feature>
<feature type="transmembrane region" description="Helical" evidence="4">
    <location>
        <begin position="164"/>
        <end position="181"/>
    </location>
</feature>
<feature type="transmembrane region" description="Helical" evidence="4">
    <location>
        <begin position="114"/>
        <end position="144"/>
    </location>
</feature>
<dbReference type="Pfam" id="PF02518">
    <property type="entry name" value="HATPase_c"/>
    <property type="match status" value="1"/>
</dbReference>
<dbReference type="Proteomes" id="UP000317839">
    <property type="component" value="Unassembled WGS sequence"/>
</dbReference>
<keyword evidence="6" id="KW-0808">Transferase</keyword>
<evidence type="ECO:0000256" key="1">
    <source>
        <dbReference type="ARBA" id="ARBA00000085"/>
    </source>
</evidence>
<dbReference type="CDD" id="cd00082">
    <property type="entry name" value="HisKA"/>
    <property type="match status" value="1"/>
</dbReference>
<evidence type="ECO:0000256" key="2">
    <source>
        <dbReference type="ARBA" id="ARBA00012438"/>
    </source>
</evidence>
<proteinExistence type="predicted"/>
<evidence type="ECO:0000313" key="6">
    <source>
        <dbReference type="EMBL" id="TQV77011.1"/>
    </source>
</evidence>
<sequence>MIKELQADKAEKILPFSAPWRALRVFSVYRVVLAFSLFILFQFNQETSLLGSENQQLFYISILSFSLITGVGLFLCFTVKRLYVLQIQVAVLIDIVFILLMMHASGGASSGLGVLIAVSTSAAAILTGNASALAYSVLASIGVLSEELYSGALGLHGQNGMTQVGILSITFMATSLLSYYLSRRIIESESVAQASIKGLENMEKLNEEIIQFMSTGVLVVDSLNQIRLINRAAWVHLGMPQSTKSRRLEQVSTPLARQINLWRQKNSYRSKPFRNTGTGPNLLPNFSAIGEQKDNAIIFLEDTSFLNQQAQSLKLASLGRLTASIAHEIRNPLGALSHAAQLMKESENIDPDNLGLVEIIEKNTRRVNDIIENIMSMSQRRTVQAKEVNLSSFIPSMLQDYVSGKDNKPLLDIQFQSPNLKVHFDVSQLTQILTNLIDNAARYSELKTGKPYVQLMGGVEPHSQTMFLDVIDKGEGITPEVAEKLFEPFFTTSRSGTGLGLYLSKELCEANRARLDYIPLTTGGSCFRISFSAGNIRNK</sequence>
<keyword evidence="7" id="KW-1185">Reference proteome</keyword>
<gene>
    <name evidence="6" type="ORF">FLL45_03395</name>
</gene>
<keyword evidence="6" id="KW-0418">Kinase</keyword>
<dbReference type="InterPro" id="IPR036097">
    <property type="entry name" value="HisK_dim/P_sf"/>
</dbReference>
<dbReference type="PROSITE" id="PS50109">
    <property type="entry name" value="HIS_KIN"/>
    <property type="match status" value="1"/>
</dbReference>
<keyword evidence="4" id="KW-0472">Membrane</keyword>
<dbReference type="SUPFAM" id="SSF55874">
    <property type="entry name" value="ATPase domain of HSP90 chaperone/DNA topoisomerase II/histidine kinase"/>
    <property type="match status" value="1"/>
</dbReference>
<feature type="transmembrane region" description="Helical" evidence="4">
    <location>
        <begin position="21"/>
        <end position="44"/>
    </location>
</feature>
<name>A0A545TIK4_9GAMM</name>
<feature type="transmembrane region" description="Helical" evidence="4">
    <location>
        <begin position="82"/>
        <end position="102"/>
    </location>
</feature>
<dbReference type="SMART" id="SM00388">
    <property type="entry name" value="HisKA"/>
    <property type="match status" value="1"/>
</dbReference>
<dbReference type="PRINTS" id="PR00344">
    <property type="entry name" value="BCTRLSENSOR"/>
</dbReference>
<dbReference type="InterPro" id="IPR003594">
    <property type="entry name" value="HATPase_dom"/>
</dbReference>
<dbReference type="InterPro" id="IPR004358">
    <property type="entry name" value="Sig_transdc_His_kin-like_C"/>
</dbReference>
<keyword evidence="3" id="KW-0597">Phosphoprotein</keyword>
<dbReference type="InterPro" id="IPR036890">
    <property type="entry name" value="HATPase_C_sf"/>
</dbReference>
<dbReference type="SUPFAM" id="SSF47384">
    <property type="entry name" value="Homodimeric domain of signal transducing histidine kinase"/>
    <property type="match status" value="1"/>
</dbReference>
<dbReference type="SMART" id="SM00387">
    <property type="entry name" value="HATPase_c"/>
    <property type="match status" value="1"/>
</dbReference>
<evidence type="ECO:0000259" key="5">
    <source>
        <dbReference type="PROSITE" id="PS50109"/>
    </source>
</evidence>
<dbReference type="Gene3D" id="3.30.565.10">
    <property type="entry name" value="Histidine kinase-like ATPase, C-terminal domain"/>
    <property type="match status" value="1"/>
</dbReference>
<dbReference type="PANTHER" id="PTHR43065:SF52">
    <property type="entry name" value="SENSOR PROTEIN KINASE PILS"/>
    <property type="match status" value="1"/>
</dbReference>